<reference evidence="3" key="1">
    <citation type="journal article" date="2018" name="Nat. Microbiol.">
        <title>Leveraging single-cell genomics to expand the fungal tree of life.</title>
        <authorList>
            <person name="Ahrendt S.R."/>
            <person name="Quandt C.A."/>
            <person name="Ciobanu D."/>
            <person name="Clum A."/>
            <person name="Salamov A."/>
            <person name="Andreopoulos B."/>
            <person name="Cheng J.F."/>
            <person name="Woyke T."/>
            <person name="Pelin A."/>
            <person name="Henrissat B."/>
            <person name="Reynolds N.K."/>
            <person name="Benny G.L."/>
            <person name="Smith M.E."/>
            <person name="James T.Y."/>
            <person name="Grigoriev I.V."/>
        </authorList>
    </citation>
    <scope>NUCLEOTIDE SEQUENCE [LARGE SCALE GENOMIC DNA]</scope>
    <source>
        <strain evidence="3">RSA 468</strain>
    </source>
</reference>
<keyword evidence="1" id="KW-1133">Transmembrane helix</keyword>
<evidence type="ECO:0000256" key="1">
    <source>
        <dbReference type="SAM" id="Phobius"/>
    </source>
</evidence>
<accession>A0A4P9ZYY3</accession>
<name>A0A4P9ZYY3_9FUNG</name>
<evidence type="ECO:0000313" key="3">
    <source>
        <dbReference type="Proteomes" id="UP000268162"/>
    </source>
</evidence>
<keyword evidence="3" id="KW-1185">Reference proteome</keyword>
<dbReference type="EMBL" id="ML002312">
    <property type="protein sequence ID" value="RKP38964.1"/>
    <property type="molecule type" value="Genomic_DNA"/>
</dbReference>
<keyword evidence="1" id="KW-0812">Transmembrane</keyword>
<proteinExistence type="predicted"/>
<feature type="transmembrane region" description="Helical" evidence="1">
    <location>
        <begin position="64"/>
        <end position="85"/>
    </location>
</feature>
<organism evidence="2 3">
    <name type="scientific">Dimargaris cristalligena</name>
    <dbReference type="NCBI Taxonomy" id="215637"/>
    <lineage>
        <taxon>Eukaryota</taxon>
        <taxon>Fungi</taxon>
        <taxon>Fungi incertae sedis</taxon>
        <taxon>Zoopagomycota</taxon>
        <taxon>Kickxellomycotina</taxon>
        <taxon>Dimargaritomycetes</taxon>
        <taxon>Dimargaritales</taxon>
        <taxon>Dimargaritaceae</taxon>
        <taxon>Dimargaris</taxon>
    </lineage>
</organism>
<dbReference type="AlphaFoldDB" id="A0A4P9ZYY3"/>
<sequence length="124" mass="13321">MGCACHSFTSGLGQFPQRGLFRFAYHTISSTSCSNRASPFAGRVPVTATASLNYTMGRFTMKHLTTPMAAFTMAIVVTLVTRHAIGIGQRERQRKIDIIKGTAASGEAATFSNNHESGKNPPIV</sequence>
<dbReference type="Proteomes" id="UP000268162">
    <property type="component" value="Unassembled WGS sequence"/>
</dbReference>
<evidence type="ECO:0000313" key="2">
    <source>
        <dbReference type="EMBL" id="RKP38964.1"/>
    </source>
</evidence>
<protein>
    <submittedName>
        <fullName evidence="2">Uncharacterized protein</fullName>
    </submittedName>
</protein>
<keyword evidence="1" id="KW-0472">Membrane</keyword>
<gene>
    <name evidence="2" type="ORF">BJ085DRAFT_31191</name>
</gene>